<accession>A0A9W9FRL8</accession>
<dbReference type="InterPro" id="IPR007527">
    <property type="entry name" value="Znf_SWIM"/>
</dbReference>
<keyword evidence="1" id="KW-0863">Zinc-finger</keyword>
<feature type="region of interest" description="Disordered" evidence="2">
    <location>
        <begin position="29"/>
        <end position="57"/>
    </location>
</feature>
<dbReference type="AlphaFoldDB" id="A0A9W9FRL8"/>
<gene>
    <name evidence="4" type="ORF">NUU61_002508</name>
</gene>
<feature type="domain" description="SWIM-type" evidence="3">
    <location>
        <begin position="153"/>
        <end position="230"/>
    </location>
</feature>
<keyword evidence="5" id="KW-1185">Reference proteome</keyword>
<dbReference type="Proteomes" id="UP001141434">
    <property type="component" value="Unassembled WGS sequence"/>
</dbReference>
<comment type="caution">
    <text evidence="4">The sequence shown here is derived from an EMBL/GenBank/DDBJ whole genome shotgun (WGS) entry which is preliminary data.</text>
</comment>
<reference evidence="4" key="2">
    <citation type="journal article" date="2023" name="IMA Fungus">
        <title>Comparative genomic study of the Penicillium genus elucidates a diverse pangenome and 15 lateral gene transfer events.</title>
        <authorList>
            <person name="Petersen C."/>
            <person name="Sorensen T."/>
            <person name="Nielsen M.R."/>
            <person name="Sondergaard T.E."/>
            <person name="Sorensen J.L."/>
            <person name="Fitzpatrick D.A."/>
            <person name="Frisvad J.C."/>
            <person name="Nielsen K.L."/>
        </authorList>
    </citation>
    <scope>NUCLEOTIDE SEQUENCE</scope>
    <source>
        <strain evidence="4">IBT 34128</strain>
    </source>
</reference>
<dbReference type="EMBL" id="JAPMSZ010000004">
    <property type="protein sequence ID" value="KAJ5105161.1"/>
    <property type="molecule type" value="Genomic_DNA"/>
</dbReference>
<reference evidence="4" key="1">
    <citation type="submission" date="2022-11" db="EMBL/GenBank/DDBJ databases">
        <authorList>
            <person name="Petersen C."/>
        </authorList>
    </citation>
    <scope>NUCLEOTIDE SEQUENCE</scope>
    <source>
        <strain evidence="4">IBT 34128</strain>
    </source>
</reference>
<name>A0A9W9FRL8_9EURO</name>
<evidence type="ECO:0000256" key="2">
    <source>
        <dbReference type="SAM" id="MobiDB-lite"/>
    </source>
</evidence>
<evidence type="ECO:0000256" key="1">
    <source>
        <dbReference type="PROSITE-ProRule" id="PRU00325"/>
    </source>
</evidence>
<feature type="compositionally biased region" description="Low complexity" evidence="2">
    <location>
        <begin position="41"/>
        <end position="51"/>
    </location>
</feature>
<evidence type="ECO:0000313" key="4">
    <source>
        <dbReference type="EMBL" id="KAJ5105161.1"/>
    </source>
</evidence>
<keyword evidence="1" id="KW-0479">Metal-binding</keyword>
<dbReference type="OrthoDB" id="5413281at2759"/>
<dbReference type="RefSeq" id="XP_056514157.1">
    <property type="nucleotide sequence ID" value="XM_056653090.1"/>
</dbReference>
<dbReference type="GeneID" id="81392258"/>
<dbReference type="GO" id="GO:0008270">
    <property type="term" value="F:zinc ion binding"/>
    <property type="evidence" value="ECO:0007669"/>
    <property type="project" value="UniProtKB-KW"/>
</dbReference>
<protein>
    <recommendedName>
        <fullName evidence="3">SWIM-type domain-containing protein</fullName>
    </recommendedName>
</protein>
<sequence>MDPLQQSPPSIGAFVDQLISELAKYRAPAVSAQVNAEDQPRAQAAQQKQPRNVLERLPPPQLAQIKPLILTLHCLFPNDLLPALDILDRKLVQHLVRADRLHAVASHNDHAEPSSDQPEKQNTDHKNVVEDLFLVTSASAAPPYPTREQEKGYEVRLRAWNCTCPSFSLLAYRDSGPIPDSLARSQPHAAEMQDQNGSIVYPFGGSLTRAPARVSPPVCKHILACVLCARCPGLFGVDHDGRRLVSMEELAGWCAGWGG</sequence>
<evidence type="ECO:0000313" key="5">
    <source>
        <dbReference type="Proteomes" id="UP001141434"/>
    </source>
</evidence>
<keyword evidence="1" id="KW-0862">Zinc</keyword>
<proteinExistence type="predicted"/>
<evidence type="ECO:0000259" key="3">
    <source>
        <dbReference type="PROSITE" id="PS50966"/>
    </source>
</evidence>
<dbReference type="PROSITE" id="PS50966">
    <property type="entry name" value="ZF_SWIM"/>
    <property type="match status" value="1"/>
</dbReference>
<organism evidence="4 5">
    <name type="scientific">Penicillium alfredii</name>
    <dbReference type="NCBI Taxonomy" id="1506179"/>
    <lineage>
        <taxon>Eukaryota</taxon>
        <taxon>Fungi</taxon>
        <taxon>Dikarya</taxon>
        <taxon>Ascomycota</taxon>
        <taxon>Pezizomycotina</taxon>
        <taxon>Eurotiomycetes</taxon>
        <taxon>Eurotiomycetidae</taxon>
        <taxon>Eurotiales</taxon>
        <taxon>Aspergillaceae</taxon>
        <taxon>Penicillium</taxon>
    </lineage>
</organism>